<accession>A0A3P8BQV5</accession>
<dbReference type="InterPro" id="IPR045071">
    <property type="entry name" value="BBP-like"/>
</dbReference>
<keyword evidence="5" id="KW-1185">Reference proteome</keyword>
<name>A0A183FL87_HELPZ</name>
<dbReference type="PANTHER" id="PTHR11208:SF42">
    <property type="entry name" value="QUAKING RELATED 54B, ISOFORM E"/>
    <property type="match status" value="1"/>
</dbReference>
<reference evidence="4 5" key="1">
    <citation type="submission" date="2018-11" db="EMBL/GenBank/DDBJ databases">
        <authorList>
            <consortium name="Pathogen Informatics"/>
        </authorList>
    </citation>
    <scope>NUCLEOTIDE SEQUENCE [LARGE SCALE GENOMIC DNA]</scope>
</reference>
<feature type="compositionally biased region" description="Gly residues" evidence="2">
    <location>
        <begin position="327"/>
        <end position="364"/>
    </location>
</feature>
<dbReference type="OrthoDB" id="6777263at2759"/>
<dbReference type="GO" id="GO:0000381">
    <property type="term" value="P:regulation of alternative mRNA splicing, via spliceosome"/>
    <property type="evidence" value="ECO:0007669"/>
    <property type="project" value="TreeGrafter"/>
</dbReference>
<dbReference type="AlphaFoldDB" id="A0A183FL87"/>
<dbReference type="WBParaSite" id="HPBE_0000799401-mRNA-1">
    <property type="protein sequence ID" value="HPBE_0000799401-mRNA-1"/>
    <property type="gene ID" value="HPBE_0000799401"/>
</dbReference>
<proteinExistence type="predicted"/>
<dbReference type="InterPro" id="IPR055256">
    <property type="entry name" value="KH_1_KHDC4/BBP-like"/>
</dbReference>
<evidence type="ECO:0000313" key="4">
    <source>
        <dbReference type="EMBL" id="VDO74452.1"/>
    </source>
</evidence>
<protein>
    <submittedName>
        <fullName evidence="6">KH domain-containing protein</fullName>
    </submittedName>
</protein>
<feature type="compositionally biased region" description="Basic and acidic residues" evidence="2">
    <location>
        <begin position="268"/>
        <end position="279"/>
    </location>
</feature>
<dbReference type="Gene3D" id="3.30.1370.10">
    <property type="entry name" value="K Homology domain, type 1"/>
    <property type="match status" value="1"/>
</dbReference>
<feature type="domain" description="K Homology" evidence="3">
    <location>
        <begin position="162"/>
        <end position="257"/>
    </location>
</feature>
<dbReference type="GO" id="GO:0005634">
    <property type="term" value="C:nucleus"/>
    <property type="evidence" value="ECO:0007669"/>
    <property type="project" value="TreeGrafter"/>
</dbReference>
<dbReference type="Proteomes" id="UP000050761">
    <property type="component" value="Unassembled WGS sequence"/>
</dbReference>
<dbReference type="SMART" id="SM00322">
    <property type="entry name" value="KH"/>
    <property type="match status" value="1"/>
</dbReference>
<dbReference type="EMBL" id="UZAH01026026">
    <property type="protein sequence ID" value="VDO74452.1"/>
    <property type="molecule type" value="Genomic_DNA"/>
</dbReference>
<dbReference type="InterPro" id="IPR004087">
    <property type="entry name" value="KH_dom"/>
</dbReference>
<reference evidence="6" key="2">
    <citation type="submission" date="2019-09" db="UniProtKB">
        <authorList>
            <consortium name="WormBaseParasite"/>
        </authorList>
    </citation>
    <scope>IDENTIFICATION</scope>
</reference>
<gene>
    <name evidence="4" type="ORF">HPBE_LOCUS7995</name>
</gene>
<dbReference type="SUPFAM" id="SSF54791">
    <property type="entry name" value="Eukaryotic type KH-domain (KH-domain type I)"/>
    <property type="match status" value="1"/>
</dbReference>
<sequence>MAGRDDYYGGGGGRGGGGYGGGGYGGGGPGYDGFDGYGPPGGGYPGRKLISHRIGTIALTSKRSTFSGPGGPGGYGGGGFGGGYGGPPGFGGPGGFDAAQSPLDAEVQVVIREIHNELGLFDASGEYGDQFKNARRLLAAESDKLENNIDPEWLEVDIPKPIKVTKKVLIPNFRHPRFNFVGKILGPKGASLQAMAKQHKCHIYVLGRGSTKDRNKEQELLNSGDPQYAHYGGPLHVKVETIAPAHVAYQRVAGVLEELNRILQPVREDTTPGHMKEAENGNGASAEGGDGKDGGNCSRFICFNNCNKQIFFFTESGEKTQTNSYRGGRGGFGDRGGRGGPGGMRGGGFRGRGAPGGRGRGYDS</sequence>
<evidence type="ECO:0000313" key="6">
    <source>
        <dbReference type="WBParaSite" id="HPBE_0000799401-mRNA-1"/>
    </source>
</evidence>
<dbReference type="InterPro" id="IPR036612">
    <property type="entry name" value="KH_dom_type_1_sf"/>
</dbReference>
<evidence type="ECO:0000259" key="3">
    <source>
        <dbReference type="SMART" id="SM00322"/>
    </source>
</evidence>
<feature type="region of interest" description="Disordered" evidence="2">
    <location>
        <begin position="320"/>
        <end position="364"/>
    </location>
</feature>
<organism evidence="5 6">
    <name type="scientific">Heligmosomoides polygyrus</name>
    <name type="common">Parasitic roundworm</name>
    <dbReference type="NCBI Taxonomy" id="6339"/>
    <lineage>
        <taxon>Eukaryota</taxon>
        <taxon>Metazoa</taxon>
        <taxon>Ecdysozoa</taxon>
        <taxon>Nematoda</taxon>
        <taxon>Chromadorea</taxon>
        <taxon>Rhabditida</taxon>
        <taxon>Rhabditina</taxon>
        <taxon>Rhabditomorpha</taxon>
        <taxon>Strongyloidea</taxon>
        <taxon>Heligmosomidae</taxon>
        <taxon>Heligmosomoides</taxon>
    </lineage>
</organism>
<evidence type="ECO:0000313" key="5">
    <source>
        <dbReference type="Proteomes" id="UP000050761"/>
    </source>
</evidence>
<dbReference type="FunFam" id="3.30.1370.10:FF:000105">
    <property type="entry name" value="Protein CBG12765"/>
    <property type="match status" value="1"/>
</dbReference>
<evidence type="ECO:0000256" key="1">
    <source>
        <dbReference type="ARBA" id="ARBA00022884"/>
    </source>
</evidence>
<dbReference type="Pfam" id="PF22675">
    <property type="entry name" value="KH-I_KHDC4-BBP"/>
    <property type="match status" value="1"/>
</dbReference>
<evidence type="ECO:0000256" key="2">
    <source>
        <dbReference type="SAM" id="MobiDB-lite"/>
    </source>
</evidence>
<dbReference type="GO" id="GO:0003729">
    <property type="term" value="F:mRNA binding"/>
    <property type="evidence" value="ECO:0007669"/>
    <property type="project" value="TreeGrafter"/>
</dbReference>
<dbReference type="PANTHER" id="PTHR11208">
    <property type="entry name" value="RNA-BINDING PROTEIN RELATED"/>
    <property type="match status" value="1"/>
</dbReference>
<keyword evidence="1" id="KW-0694">RNA-binding</keyword>
<accession>A0A183FL87</accession>
<feature type="region of interest" description="Disordered" evidence="2">
    <location>
        <begin position="268"/>
        <end position="290"/>
    </location>
</feature>